<protein>
    <recommendedName>
        <fullName evidence="3">N-acetyltransferase domain-containing protein</fullName>
    </recommendedName>
</protein>
<dbReference type="GeneID" id="24133092"/>
<dbReference type="InterPro" id="IPR016181">
    <property type="entry name" value="Acyl_CoA_acyltransferase"/>
</dbReference>
<dbReference type="PANTHER" id="PTHR13774:SF17">
    <property type="entry name" value="PHENAZINE BIOSYNTHESIS-LIKE DOMAIN-CONTAINING PROTEIN"/>
    <property type="match status" value="1"/>
</dbReference>
<dbReference type="NCBIfam" id="TIGR00654">
    <property type="entry name" value="PhzF_family"/>
    <property type="match status" value="1"/>
</dbReference>
<dbReference type="RefSeq" id="XP_012206614.1">
    <property type="nucleotide sequence ID" value="XM_012351224.1"/>
</dbReference>
<dbReference type="OrthoDB" id="75169at2759"/>
<evidence type="ECO:0000259" key="3">
    <source>
        <dbReference type="PROSITE" id="PS51186"/>
    </source>
</evidence>
<dbReference type="SUPFAM" id="SSF55729">
    <property type="entry name" value="Acyl-CoA N-acyltransferases (Nat)"/>
    <property type="match status" value="1"/>
</dbReference>
<dbReference type="AlphaFoldDB" id="A0A067BW41"/>
<name>A0A067BW41_SAPPC</name>
<dbReference type="GO" id="GO:0016747">
    <property type="term" value="F:acyltransferase activity, transferring groups other than amino-acyl groups"/>
    <property type="evidence" value="ECO:0007669"/>
    <property type="project" value="InterPro"/>
</dbReference>
<keyword evidence="5" id="KW-1185">Reference proteome</keyword>
<evidence type="ECO:0000256" key="1">
    <source>
        <dbReference type="ARBA" id="ARBA00008270"/>
    </source>
</evidence>
<comment type="similarity">
    <text evidence="1">Belongs to the PhzF family.</text>
</comment>
<keyword evidence="2" id="KW-0413">Isomerase</keyword>
<dbReference type="SUPFAM" id="SSF54506">
    <property type="entry name" value="Diaminopimelate epimerase-like"/>
    <property type="match status" value="1"/>
</dbReference>
<dbReference type="Pfam" id="PF00583">
    <property type="entry name" value="Acetyltransf_1"/>
    <property type="match status" value="1"/>
</dbReference>
<dbReference type="InterPro" id="IPR000182">
    <property type="entry name" value="GNAT_dom"/>
</dbReference>
<dbReference type="KEGG" id="spar:SPRG_11018"/>
<gene>
    <name evidence="4" type="ORF">SPRG_11018</name>
</gene>
<proteinExistence type="inferred from homology"/>
<dbReference type="CDD" id="cd04301">
    <property type="entry name" value="NAT_SF"/>
    <property type="match status" value="1"/>
</dbReference>
<dbReference type="PANTHER" id="PTHR13774">
    <property type="entry name" value="PHENAZINE BIOSYNTHESIS PROTEIN"/>
    <property type="match status" value="1"/>
</dbReference>
<dbReference type="GO" id="GO:0005737">
    <property type="term" value="C:cytoplasm"/>
    <property type="evidence" value="ECO:0007669"/>
    <property type="project" value="TreeGrafter"/>
</dbReference>
<reference evidence="4 5" key="1">
    <citation type="journal article" date="2013" name="PLoS Genet.">
        <title>Distinctive expansion of potential virulence genes in the genome of the oomycete fish pathogen Saprolegnia parasitica.</title>
        <authorList>
            <person name="Jiang R.H."/>
            <person name="de Bruijn I."/>
            <person name="Haas B.J."/>
            <person name="Belmonte R."/>
            <person name="Lobach L."/>
            <person name="Christie J."/>
            <person name="van den Ackerveken G."/>
            <person name="Bottin A."/>
            <person name="Bulone V."/>
            <person name="Diaz-Moreno S.M."/>
            <person name="Dumas B."/>
            <person name="Fan L."/>
            <person name="Gaulin E."/>
            <person name="Govers F."/>
            <person name="Grenville-Briggs L.J."/>
            <person name="Horner N.R."/>
            <person name="Levin J.Z."/>
            <person name="Mammella M."/>
            <person name="Meijer H.J."/>
            <person name="Morris P."/>
            <person name="Nusbaum C."/>
            <person name="Oome S."/>
            <person name="Phillips A.J."/>
            <person name="van Rooyen D."/>
            <person name="Rzeszutek E."/>
            <person name="Saraiva M."/>
            <person name="Secombes C.J."/>
            <person name="Seidl M.F."/>
            <person name="Snel B."/>
            <person name="Stassen J.H."/>
            <person name="Sykes S."/>
            <person name="Tripathy S."/>
            <person name="van den Berg H."/>
            <person name="Vega-Arreguin J.C."/>
            <person name="Wawra S."/>
            <person name="Young S.K."/>
            <person name="Zeng Q."/>
            <person name="Dieguez-Uribeondo J."/>
            <person name="Russ C."/>
            <person name="Tyler B.M."/>
            <person name="van West P."/>
        </authorList>
    </citation>
    <scope>NUCLEOTIDE SEQUENCE [LARGE SCALE GENOMIC DNA]</scope>
    <source>
        <strain evidence="4 5">CBS 223.65</strain>
    </source>
</reference>
<feature type="domain" description="N-acetyltransferase" evidence="3">
    <location>
        <begin position="1"/>
        <end position="158"/>
    </location>
</feature>
<dbReference type="OMA" id="MDFPAKQ"/>
<organism evidence="4 5">
    <name type="scientific">Saprolegnia parasitica (strain CBS 223.65)</name>
    <dbReference type="NCBI Taxonomy" id="695850"/>
    <lineage>
        <taxon>Eukaryota</taxon>
        <taxon>Sar</taxon>
        <taxon>Stramenopiles</taxon>
        <taxon>Oomycota</taxon>
        <taxon>Saprolegniomycetes</taxon>
        <taxon>Saprolegniales</taxon>
        <taxon>Saprolegniaceae</taxon>
        <taxon>Saprolegnia</taxon>
    </lineage>
</organism>
<dbReference type="InterPro" id="IPR003719">
    <property type="entry name" value="Phenazine_PhzF-like"/>
</dbReference>
<accession>A0A067BW41</accession>
<evidence type="ECO:0000256" key="2">
    <source>
        <dbReference type="ARBA" id="ARBA00023235"/>
    </source>
</evidence>
<evidence type="ECO:0000313" key="5">
    <source>
        <dbReference type="Proteomes" id="UP000030745"/>
    </source>
</evidence>
<dbReference type="PROSITE" id="PS51186">
    <property type="entry name" value="GNAT"/>
    <property type="match status" value="1"/>
</dbReference>
<dbReference type="Pfam" id="PF02567">
    <property type="entry name" value="PhzC-PhzF"/>
    <property type="match status" value="1"/>
</dbReference>
<dbReference type="Proteomes" id="UP000030745">
    <property type="component" value="Unassembled WGS sequence"/>
</dbReference>
<dbReference type="Gene3D" id="3.10.310.10">
    <property type="entry name" value="Diaminopimelate Epimerase, Chain A, domain 1"/>
    <property type="match status" value="2"/>
</dbReference>
<dbReference type="GO" id="GO:0016853">
    <property type="term" value="F:isomerase activity"/>
    <property type="evidence" value="ECO:0007669"/>
    <property type="project" value="UniProtKB-KW"/>
</dbReference>
<evidence type="ECO:0000313" key="4">
    <source>
        <dbReference type="EMBL" id="KDO22704.1"/>
    </source>
</evidence>
<dbReference type="Gene3D" id="3.40.630.30">
    <property type="match status" value="1"/>
</dbReference>
<dbReference type="EMBL" id="KK583264">
    <property type="protein sequence ID" value="KDO22704.1"/>
    <property type="molecule type" value="Genomic_DNA"/>
</dbReference>
<dbReference type="VEuPathDB" id="FungiDB:SPRG_11018"/>
<sequence length="445" mass="48082">MFRLVKAGDAEAAHAIEVASYPADEAARLAQIQARLTDASAFFLGAYAIAGALVGFVNGTLASERELTAASLSQHDPSGRFLCIHSVVVEAAHRRDGLGTALLRAYLAHVQQHHPSVDAIVLLAKPALVQWYVRCGFRVTRLSPVVHGQDAWLELVFDCVAAHAVVQVDAFARKAFEGNPAAVVVLPPMQFDAPGAATWMQQVALERNLSETAFVSPRDASPNDYNLRWFKPAKEVDICGHATLAAAYTLYVDGHCAKDASIRFHTKSGVLTTRYVMPPDGVAGIEMDFPTMHRVPRDEAWRAATSSTLVAALSIGIHDVIAIEQYGTDIICHVTPTAFAEMTPHFRSLLVLDCRATIVTCAAHVDSGYDFYSRFFGPRSGVDEDPVTGSAHCALAPYWATLLPQTSFRGRQQSARGGDVSARLAGDRVFLFGTAVLTLRGRLLA</sequence>